<dbReference type="EMBL" id="MU003697">
    <property type="protein sequence ID" value="KAF2812745.1"/>
    <property type="molecule type" value="Genomic_DNA"/>
</dbReference>
<sequence>MRLYFGNTREPFALAFGHRAYYIITSARDVTEVHKSAASLTFATIRVRRCPNSTFRREALR</sequence>
<protein>
    <submittedName>
        <fullName evidence="1 3">Uncharacterized protein</fullName>
    </submittedName>
</protein>
<evidence type="ECO:0000313" key="2">
    <source>
        <dbReference type="Proteomes" id="UP000504636"/>
    </source>
</evidence>
<keyword evidence="2" id="KW-1185">Reference proteome</keyword>
<gene>
    <name evidence="1 3" type="ORF">BDZ99DRAFT_461385</name>
</gene>
<reference evidence="3" key="2">
    <citation type="submission" date="2020-04" db="EMBL/GenBank/DDBJ databases">
        <authorList>
            <consortium name="NCBI Genome Project"/>
        </authorList>
    </citation>
    <scope>NUCLEOTIDE SEQUENCE</scope>
    <source>
        <strain evidence="3">CBS 304.34</strain>
    </source>
</reference>
<accession>A0A6A6YXU3</accession>
<dbReference type="OrthoDB" id="1470350at2759"/>
<evidence type="ECO:0000313" key="3">
    <source>
        <dbReference type="RefSeq" id="XP_033579709.1"/>
    </source>
</evidence>
<reference evidence="1 3" key="1">
    <citation type="journal article" date="2020" name="Stud. Mycol.">
        <title>101 Dothideomycetes genomes: a test case for predicting lifestyles and emergence of pathogens.</title>
        <authorList>
            <person name="Haridas S."/>
            <person name="Albert R."/>
            <person name="Binder M."/>
            <person name="Bloem J."/>
            <person name="Labutti K."/>
            <person name="Salamov A."/>
            <person name="Andreopoulos B."/>
            <person name="Baker S."/>
            <person name="Barry K."/>
            <person name="Bills G."/>
            <person name="Bluhm B."/>
            <person name="Cannon C."/>
            <person name="Castanera R."/>
            <person name="Culley D."/>
            <person name="Daum C."/>
            <person name="Ezra D."/>
            <person name="Gonzalez J."/>
            <person name="Henrissat B."/>
            <person name="Kuo A."/>
            <person name="Liang C."/>
            <person name="Lipzen A."/>
            <person name="Lutzoni F."/>
            <person name="Magnuson J."/>
            <person name="Mondo S."/>
            <person name="Nolan M."/>
            <person name="Ohm R."/>
            <person name="Pangilinan J."/>
            <person name="Park H.-J."/>
            <person name="Ramirez L."/>
            <person name="Alfaro M."/>
            <person name="Sun H."/>
            <person name="Tritt A."/>
            <person name="Yoshinaga Y."/>
            <person name="Zwiers L.-H."/>
            <person name="Turgeon B."/>
            <person name="Goodwin S."/>
            <person name="Spatafora J."/>
            <person name="Crous P."/>
            <person name="Grigoriev I."/>
        </authorList>
    </citation>
    <scope>NUCLEOTIDE SEQUENCE</scope>
    <source>
        <strain evidence="1 3">CBS 304.34</strain>
    </source>
</reference>
<dbReference type="RefSeq" id="XP_033579709.1">
    <property type="nucleotide sequence ID" value="XM_033719611.1"/>
</dbReference>
<name>A0A6A6YXU3_9PEZI</name>
<organism evidence="1">
    <name type="scientific">Mytilinidion resinicola</name>
    <dbReference type="NCBI Taxonomy" id="574789"/>
    <lineage>
        <taxon>Eukaryota</taxon>
        <taxon>Fungi</taxon>
        <taxon>Dikarya</taxon>
        <taxon>Ascomycota</taxon>
        <taxon>Pezizomycotina</taxon>
        <taxon>Dothideomycetes</taxon>
        <taxon>Pleosporomycetidae</taxon>
        <taxon>Mytilinidiales</taxon>
        <taxon>Mytilinidiaceae</taxon>
        <taxon>Mytilinidion</taxon>
    </lineage>
</organism>
<dbReference type="Proteomes" id="UP000504636">
    <property type="component" value="Unplaced"/>
</dbReference>
<proteinExistence type="predicted"/>
<reference evidence="3" key="3">
    <citation type="submission" date="2025-04" db="UniProtKB">
        <authorList>
            <consortium name="RefSeq"/>
        </authorList>
    </citation>
    <scope>IDENTIFICATION</scope>
    <source>
        <strain evidence="3">CBS 304.34</strain>
    </source>
</reference>
<evidence type="ECO:0000313" key="1">
    <source>
        <dbReference type="EMBL" id="KAF2812745.1"/>
    </source>
</evidence>
<dbReference type="AlphaFoldDB" id="A0A6A6YXU3"/>
<dbReference type="GeneID" id="54460504"/>